<comment type="caution">
    <text evidence="4">The sequence shown here is derived from an EMBL/GenBank/DDBJ whole genome shotgun (WGS) entry which is preliminary data.</text>
</comment>
<evidence type="ECO:0000313" key="5">
    <source>
        <dbReference type="Proteomes" id="UP001627408"/>
    </source>
</evidence>
<dbReference type="Proteomes" id="UP001627408">
    <property type="component" value="Unassembled WGS sequence"/>
</dbReference>
<dbReference type="Gene3D" id="3.40.50.1110">
    <property type="entry name" value="SGNH hydrolase"/>
    <property type="match status" value="1"/>
</dbReference>
<dbReference type="NCBIfam" id="TIGR03370">
    <property type="entry name" value="VPLPA-CTERM"/>
    <property type="match status" value="1"/>
</dbReference>
<organism evidence="4 5">
    <name type="scientific">Tateyamaria armeniaca</name>
    <dbReference type="NCBI Taxonomy" id="2518930"/>
    <lineage>
        <taxon>Bacteria</taxon>
        <taxon>Pseudomonadati</taxon>
        <taxon>Pseudomonadota</taxon>
        <taxon>Alphaproteobacteria</taxon>
        <taxon>Rhodobacterales</taxon>
        <taxon>Roseobacteraceae</taxon>
        <taxon>Tateyamaria</taxon>
    </lineage>
</organism>
<keyword evidence="5" id="KW-1185">Reference proteome</keyword>
<dbReference type="Pfam" id="PF00657">
    <property type="entry name" value="Lipase_GDSL"/>
    <property type="match status" value="1"/>
</dbReference>
<feature type="signal peptide" evidence="3">
    <location>
        <begin position="1"/>
        <end position="19"/>
    </location>
</feature>
<keyword evidence="2" id="KW-0812">Transmembrane</keyword>
<dbReference type="InterPro" id="IPR036514">
    <property type="entry name" value="SGNH_hydro_sf"/>
</dbReference>
<feature type="chain" id="PRO_5046874854" evidence="3">
    <location>
        <begin position="20"/>
        <end position="350"/>
    </location>
</feature>
<keyword evidence="1 4" id="KW-0378">Hydrolase</keyword>
<evidence type="ECO:0000256" key="1">
    <source>
        <dbReference type="ARBA" id="ARBA00022801"/>
    </source>
</evidence>
<evidence type="ECO:0000256" key="2">
    <source>
        <dbReference type="SAM" id="Phobius"/>
    </source>
</evidence>
<reference evidence="4 5" key="1">
    <citation type="submission" date="2024-08" db="EMBL/GenBank/DDBJ databases">
        <title>Tateyamaria sp. nov., isolated from marine algae.</title>
        <authorList>
            <person name="Choi B.J."/>
            <person name="Kim J.M."/>
            <person name="Lee J.K."/>
            <person name="Choi D.G."/>
            <person name="Bayburt H."/>
            <person name="Baek J.H."/>
            <person name="Han D.M."/>
            <person name="Jeon C.O."/>
        </authorList>
    </citation>
    <scope>NUCLEOTIDE SEQUENCE [LARGE SCALE GENOMIC DNA]</scope>
    <source>
        <strain evidence="4 5">KMU-156</strain>
    </source>
</reference>
<accession>A0ABW8UUB9</accession>
<name>A0ABW8UUB9_9RHOB</name>
<dbReference type="RefSeq" id="WP_407592373.1">
    <property type="nucleotide sequence ID" value="NZ_JBHDIY010000002.1"/>
</dbReference>
<protein>
    <submittedName>
        <fullName evidence="4">SGNH/GDSL hydrolase family protein</fullName>
    </submittedName>
</protein>
<evidence type="ECO:0000256" key="3">
    <source>
        <dbReference type="SAM" id="SignalP"/>
    </source>
</evidence>
<dbReference type="PANTHER" id="PTHR45648:SF22">
    <property type="entry name" value="GDSL LIPASE_ACYLHYDROLASE FAMILY PROTEIN (AFU_ORTHOLOGUE AFUA_4G14700)"/>
    <property type="match status" value="1"/>
</dbReference>
<keyword evidence="2" id="KW-1133">Transmembrane helix</keyword>
<keyword evidence="3" id="KW-0732">Signal</keyword>
<evidence type="ECO:0000313" key="4">
    <source>
        <dbReference type="EMBL" id="MFL4470522.1"/>
    </source>
</evidence>
<keyword evidence="2" id="KW-0472">Membrane</keyword>
<dbReference type="CDD" id="cd01846">
    <property type="entry name" value="fatty_acyltransferase_like"/>
    <property type="match status" value="1"/>
</dbReference>
<feature type="transmembrane region" description="Helical" evidence="2">
    <location>
        <begin position="325"/>
        <end position="344"/>
    </location>
</feature>
<sequence>MKVITLAACAMALATSLSAAPVDLSNYFSSFVAIGDSLSDDGKLGGTPFENGPPSLEGRFSNGITAVENIAQDFGFAADLAIGGATARIQNENPLPPQFGTFAGQVATLGGIAADPFGRAALGDRPLFSVLIGNNDILQNIGFPDGATAPGNVLPGIGALAADAVEANIRAIKAIDTEFNDFVVFNLPDLTLTPLFTNPVFGTAPFAPLAAQEVAGFNTQISANIAALRADGINIIEFDLNAVFKELLGEAVANGININDPCSFDLSNQNPLATCAFSPGSPNDTDITLADAFFFIDPIHPNRVAQAAVADRFRDVVAASEVAPVPLPAGLPLLIAGLAGFGVLRIRRAA</sequence>
<proteinExistence type="predicted"/>
<dbReference type="InterPro" id="IPR022472">
    <property type="entry name" value="VPLPA-CTERM"/>
</dbReference>
<dbReference type="InterPro" id="IPR001087">
    <property type="entry name" value="GDSL"/>
</dbReference>
<dbReference type="InterPro" id="IPR051058">
    <property type="entry name" value="GDSL_Est/Lipase"/>
</dbReference>
<dbReference type="SUPFAM" id="SSF52266">
    <property type="entry name" value="SGNH hydrolase"/>
    <property type="match status" value="1"/>
</dbReference>
<dbReference type="EMBL" id="JBHDIY010000002">
    <property type="protein sequence ID" value="MFL4470522.1"/>
    <property type="molecule type" value="Genomic_DNA"/>
</dbReference>
<dbReference type="GO" id="GO:0016787">
    <property type="term" value="F:hydrolase activity"/>
    <property type="evidence" value="ECO:0007669"/>
    <property type="project" value="UniProtKB-KW"/>
</dbReference>
<dbReference type="PANTHER" id="PTHR45648">
    <property type="entry name" value="GDSL LIPASE/ACYLHYDROLASE FAMILY PROTEIN (AFU_ORTHOLOGUE AFUA_4G14700)"/>
    <property type="match status" value="1"/>
</dbReference>
<gene>
    <name evidence="4" type="ORF">ACERZ8_11765</name>
</gene>